<dbReference type="PANTHER" id="PTHR43294">
    <property type="entry name" value="SODIUM/POTASSIUM-TRANSPORTING ATPASE SUBUNIT ALPHA"/>
    <property type="match status" value="1"/>
</dbReference>
<evidence type="ECO:0000256" key="9">
    <source>
        <dbReference type="ARBA" id="ARBA00023136"/>
    </source>
</evidence>
<dbReference type="Gene3D" id="3.40.1110.10">
    <property type="entry name" value="Calcium-transporting ATPase, cytoplasmic domain N"/>
    <property type="match status" value="1"/>
</dbReference>
<dbReference type="GO" id="GO:1990573">
    <property type="term" value="P:potassium ion import across plasma membrane"/>
    <property type="evidence" value="ECO:0007669"/>
    <property type="project" value="TreeGrafter"/>
</dbReference>
<dbReference type="InterPro" id="IPR044492">
    <property type="entry name" value="P_typ_ATPase_HD_dom"/>
</dbReference>
<dbReference type="PANTHER" id="PTHR43294:SF21">
    <property type="entry name" value="CATION TRANSPORTING ATPASE"/>
    <property type="match status" value="1"/>
</dbReference>
<dbReference type="Pfam" id="PF08282">
    <property type="entry name" value="Hydrolase_3"/>
    <property type="match status" value="1"/>
</dbReference>
<evidence type="ECO:0000256" key="6">
    <source>
        <dbReference type="ARBA" id="ARBA00022967"/>
    </source>
</evidence>
<dbReference type="InterPro" id="IPR023299">
    <property type="entry name" value="ATPase_P-typ_cyto_dom_N"/>
</dbReference>
<dbReference type="SFLD" id="SFLDG00002">
    <property type="entry name" value="C1.7:_P-type_atpase_like"/>
    <property type="match status" value="1"/>
</dbReference>
<comment type="subcellular location">
    <subcellularLocation>
        <location evidence="1">Cell membrane</location>
        <topology evidence="1">Multi-pass membrane protein</topology>
    </subcellularLocation>
</comment>
<dbReference type="GO" id="GO:0005886">
    <property type="term" value="C:plasma membrane"/>
    <property type="evidence" value="ECO:0007669"/>
    <property type="project" value="UniProtKB-SubCell"/>
</dbReference>
<dbReference type="GO" id="GO:0036376">
    <property type="term" value="P:sodium ion export across plasma membrane"/>
    <property type="evidence" value="ECO:0007669"/>
    <property type="project" value="TreeGrafter"/>
</dbReference>
<feature type="transmembrane region" description="Helical" evidence="11">
    <location>
        <begin position="127"/>
        <end position="150"/>
    </location>
</feature>
<dbReference type="SUPFAM" id="SSF81660">
    <property type="entry name" value="Metal cation-transporting ATPase, ATP-binding domain N"/>
    <property type="match status" value="1"/>
</dbReference>
<keyword evidence="8" id="KW-0813">Transport</keyword>
<keyword evidence="2" id="KW-1003">Cell membrane</keyword>
<keyword evidence="8" id="KW-0406">Ion transport</keyword>
<dbReference type="InterPro" id="IPR036412">
    <property type="entry name" value="HAD-like_sf"/>
</dbReference>
<dbReference type="Pfam" id="PF00690">
    <property type="entry name" value="Cation_ATPase_N"/>
    <property type="match status" value="1"/>
</dbReference>
<evidence type="ECO:0000256" key="4">
    <source>
        <dbReference type="ARBA" id="ARBA00022741"/>
    </source>
</evidence>
<dbReference type="Gene3D" id="1.20.1110.10">
    <property type="entry name" value="Calcium-transporting ATPase, transmembrane domain"/>
    <property type="match status" value="2"/>
</dbReference>
<comment type="similarity">
    <text evidence="10">Belongs to the cation transport ATPase (P-type) (TC 3.A.3) family.</text>
</comment>
<dbReference type="SUPFAM" id="SSF81653">
    <property type="entry name" value="Calcium ATPase, transduction domain A"/>
    <property type="match status" value="1"/>
</dbReference>
<dbReference type="InParanoid" id="A0A078B706"/>
<evidence type="ECO:0000256" key="5">
    <source>
        <dbReference type="ARBA" id="ARBA00022840"/>
    </source>
</evidence>
<feature type="domain" description="Cation-transporting P-type ATPase N-terminal" evidence="12">
    <location>
        <begin position="69"/>
        <end position="151"/>
    </location>
</feature>
<feature type="transmembrane region" description="Helical" evidence="11">
    <location>
        <begin position="353"/>
        <end position="378"/>
    </location>
</feature>
<keyword evidence="14" id="KW-1185">Reference proteome</keyword>
<dbReference type="InterPro" id="IPR001757">
    <property type="entry name" value="P_typ_ATPase"/>
</dbReference>
<feature type="transmembrane region" description="Helical" evidence="11">
    <location>
        <begin position="162"/>
        <end position="180"/>
    </location>
</feature>
<keyword evidence="3 11" id="KW-0812">Transmembrane</keyword>
<dbReference type="Gene3D" id="3.40.50.1000">
    <property type="entry name" value="HAD superfamily/HAD-like"/>
    <property type="match status" value="1"/>
</dbReference>
<dbReference type="InterPro" id="IPR008250">
    <property type="entry name" value="ATPase_P-typ_transduc_dom_A_sf"/>
</dbReference>
<sequence length="1216" mass="136612">MSDKFGSQKQQSSVSVFYEQIVQEYQRQELAQMATLDKIAESKSGKSKKKQKGGMASAVSSTEKIRTWTEHLIDQEDLAKQLETVTKVDPMDKEYHGLTEHQALEALKKWGPNTLSEKKGLPWYLEFLLAMTGLFNYLLWSGSLLCFISYGVQEDKSDASNLYLGIVLALVIIITAIFSYSQTSKSAALMAQFKNFIPPKAQVFREGKRKEINAAELVPGDIVFIDTGDNIPADVVLIKTSEMKVNNASLTGESEELLRIPEEKAKNIFESPNVGFFGTACTSGNGVGIVFKTGDLTVIGQIANLASSAETSETPLSLEIERFIKFISTIAVSLGVIFFILGFIYGYDAITNLIFMIGIIVANVPEGLLVTVTVCLALTAKKMAQKMVLVKNLESVETLGSTSCICSDKTGTLTQNKMTVSHLFYDFGMVDASISYDRYLANKQIQLGYNINDVGFKELMQAVTLGTKASFQYMPTPDDLKTQLAKMKNKKSDHFKNHILTEDEKKITTEALLKAEADQPVTNKKCIGDASETGLIKFIQPMFDLEDYRRKYPVFTFQQDGKPTETMIPFSSEIKFNMYVRDMNENDKNPQHGNDGLMLVMKGAPERILSRCSKILINGEEREFDAAARAEVNKANDQLGKLGERVLAFARYNLEPKIYTKTPPYPFDVKGWKKWKDVTERDENIKGWFPMFNLTLVGLVSLNDPPRPRVDMSVSKCRQAGIKVIMVTGDQPPTAAAIAHKVNIITNPALEYNYLKDEMKMSPEEAWEKCRAIVIHGDLLAEKHAQEENLDDMDPEKGRFLIEWISKPEVVFARTTPSQKLLIVDACQRAGHVVAVTGDGVNDSPAIKKANIGIAMGSGSDVAKNAADMLLLDDNFSSIVNGVEQGRVIFDNLKKSITYTLSSNIPELVPFISFIIVQIPLPLSTILILCVDIGTDMYPAVSFAYEYAELDIMERMPRHSKRDHLVSAKLLSFAYMQTGCLQTASAFYTYCYVMNDYGIRPVTMMFLALEKGYFPHENDSYDPNLPNFGNTQYGYDRTSIFWDGSLDSYVDIRLFYIHRQRNEWSNCRWDPKDTDIPRFWRISDVSDTQICYTTEAQKYGQGAFLISVIVSQWANLLICKTRTLSISQQELGNQVANTSLIFETALIIFISYVPPLEVGLGTRAVACSHFAIPGMSWFMIIFFYDEVRKIYLRHGIDKSEKGKIKYTGWIARNTFW</sequence>
<dbReference type="AlphaFoldDB" id="A0A078B706"/>
<dbReference type="GO" id="GO:1902600">
    <property type="term" value="P:proton transmembrane transport"/>
    <property type="evidence" value="ECO:0007669"/>
    <property type="project" value="TreeGrafter"/>
</dbReference>
<dbReference type="InterPro" id="IPR018303">
    <property type="entry name" value="ATPase_P-typ_P_site"/>
</dbReference>
<organism evidence="13 14">
    <name type="scientific">Stylonychia lemnae</name>
    <name type="common">Ciliate</name>
    <dbReference type="NCBI Taxonomy" id="5949"/>
    <lineage>
        <taxon>Eukaryota</taxon>
        <taxon>Sar</taxon>
        <taxon>Alveolata</taxon>
        <taxon>Ciliophora</taxon>
        <taxon>Intramacronucleata</taxon>
        <taxon>Spirotrichea</taxon>
        <taxon>Stichotrichia</taxon>
        <taxon>Sporadotrichida</taxon>
        <taxon>Oxytrichidae</taxon>
        <taxon>Stylonychinae</taxon>
        <taxon>Stylonychia</taxon>
    </lineage>
</organism>
<dbReference type="InterPro" id="IPR006068">
    <property type="entry name" value="ATPase_P-typ_cation-transptr_C"/>
</dbReference>
<dbReference type="GO" id="GO:0005391">
    <property type="term" value="F:P-type sodium:potassium-exchanging transporter activity"/>
    <property type="evidence" value="ECO:0007669"/>
    <property type="project" value="TreeGrafter"/>
</dbReference>
<keyword evidence="9 11" id="KW-0472">Membrane</keyword>
<dbReference type="Pfam" id="PF00122">
    <property type="entry name" value="E1-E2_ATPase"/>
    <property type="match status" value="1"/>
</dbReference>
<evidence type="ECO:0000259" key="12">
    <source>
        <dbReference type="SMART" id="SM00831"/>
    </source>
</evidence>
<dbReference type="SFLD" id="SFLDS00003">
    <property type="entry name" value="Haloacid_Dehalogenase"/>
    <property type="match status" value="1"/>
</dbReference>
<dbReference type="OMA" id="MFFLYMW"/>
<dbReference type="SMART" id="SM00831">
    <property type="entry name" value="Cation_ATPase_N"/>
    <property type="match status" value="1"/>
</dbReference>
<name>A0A078B706_STYLE</name>
<dbReference type="GO" id="GO:0030007">
    <property type="term" value="P:intracellular potassium ion homeostasis"/>
    <property type="evidence" value="ECO:0007669"/>
    <property type="project" value="TreeGrafter"/>
</dbReference>
<keyword evidence="6" id="KW-1278">Translocase</keyword>
<dbReference type="Pfam" id="PF00689">
    <property type="entry name" value="Cation_ATPase_C"/>
    <property type="match status" value="1"/>
</dbReference>
<dbReference type="NCBIfam" id="TIGR01494">
    <property type="entry name" value="ATPase_P-type"/>
    <property type="match status" value="2"/>
</dbReference>
<dbReference type="SUPFAM" id="SSF81665">
    <property type="entry name" value="Calcium ATPase, transmembrane domain M"/>
    <property type="match status" value="1"/>
</dbReference>
<dbReference type="InterPro" id="IPR023298">
    <property type="entry name" value="ATPase_P-typ_TM_dom_sf"/>
</dbReference>
<evidence type="ECO:0000256" key="7">
    <source>
        <dbReference type="ARBA" id="ARBA00022989"/>
    </source>
</evidence>
<dbReference type="InterPro" id="IPR004014">
    <property type="entry name" value="ATPase_P-typ_cation-transptr_N"/>
</dbReference>
<dbReference type="FunFam" id="1.20.1110.10:FF:000095">
    <property type="entry name" value="Sodium/potassium-transporting ATPase subunit alpha-1"/>
    <property type="match status" value="1"/>
</dbReference>
<dbReference type="FunFam" id="3.40.50.1000:FF:000083">
    <property type="entry name" value="Sodium/potassium-transporting ATPase subunit alpha"/>
    <property type="match status" value="1"/>
</dbReference>
<dbReference type="PRINTS" id="PR00119">
    <property type="entry name" value="CATATPASE"/>
</dbReference>
<keyword evidence="5" id="KW-0067">ATP-binding</keyword>
<dbReference type="GO" id="GO:0016887">
    <property type="term" value="F:ATP hydrolysis activity"/>
    <property type="evidence" value="ECO:0007669"/>
    <property type="project" value="InterPro"/>
</dbReference>
<dbReference type="Proteomes" id="UP000039865">
    <property type="component" value="Unassembled WGS sequence"/>
</dbReference>
<dbReference type="EMBL" id="CCKQ01017454">
    <property type="protein sequence ID" value="CDW89348.1"/>
    <property type="molecule type" value="Genomic_DNA"/>
</dbReference>
<evidence type="ECO:0000256" key="8">
    <source>
        <dbReference type="ARBA" id="ARBA00023065"/>
    </source>
</evidence>
<dbReference type="PRINTS" id="PR00121">
    <property type="entry name" value="NAKATPASE"/>
</dbReference>
<keyword evidence="4" id="KW-0547">Nucleotide-binding</keyword>
<evidence type="ECO:0000256" key="10">
    <source>
        <dbReference type="ARBA" id="ARBA00038148"/>
    </source>
</evidence>
<dbReference type="InterPro" id="IPR023214">
    <property type="entry name" value="HAD_sf"/>
</dbReference>
<dbReference type="Pfam" id="PF13246">
    <property type="entry name" value="Cation_ATPase"/>
    <property type="match status" value="1"/>
</dbReference>
<dbReference type="InterPro" id="IPR050510">
    <property type="entry name" value="Cation_transp_ATPase_P-type"/>
</dbReference>
<proteinExistence type="inferred from homology"/>
<protein>
    <submittedName>
        <fullName evidence="13">K antiporter P-type alpha subunit family protein</fullName>
    </submittedName>
</protein>
<evidence type="ECO:0000256" key="3">
    <source>
        <dbReference type="ARBA" id="ARBA00022692"/>
    </source>
</evidence>
<feature type="transmembrane region" description="Helical" evidence="11">
    <location>
        <begin position="326"/>
        <end position="347"/>
    </location>
</feature>
<dbReference type="GO" id="GO:0006883">
    <property type="term" value="P:intracellular sodium ion homeostasis"/>
    <property type="evidence" value="ECO:0007669"/>
    <property type="project" value="TreeGrafter"/>
</dbReference>
<reference evidence="13 14" key="1">
    <citation type="submission" date="2014-06" db="EMBL/GenBank/DDBJ databases">
        <authorList>
            <person name="Swart Estienne"/>
        </authorList>
    </citation>
    <scope>NUCLEOTIDE SEQUENCE [LARGE SCALE GENOMIC DNA]</scope>
    <source>
        <strain evidence="13 14">130c</strain>
    </source>
</reference>
<dbReference type="SUPFAM" id="SSF56784">
    <property type="entry name" value="HAD-like"/>
    <property type="match status" value="1"/>
</dbReference>
<dbReference type="OrthoDB" id="116380at2759"/>
<gene>
    <name evidence="13" type="primary">Contig6921.g7408</name>
    <name evidence="13" type="ORF">STYLEM_18480</name>
</gene>
<evidence type="ECO:0000256" key="2">
    <source>
        <dbReference type="ARBA" id="ARBA00022475"/>
    </source>
</evidence>
<evidence type="ECO:0000256" key="1">
    <source>
        <dbReference type="ARBA" id="ARBA00004651"/>
    </source>
</evidence>
<accession>A0A078B706</accession>
<evidence type="ECO:0000313" key="13">
    <source>
        <dbReference type="EMBL" id="CDW89348.1"/>
    </source>
</evidence>
<keyword evidence="7 11" id="KW-1133">Transmembrane helix</keyword>
<dbReference type="PROSITE" id="PS00154">
    <property type="entry name" value="ATPASE_E1_E2"/>
    <property type="match status" value="1"/>
</dbReference>
<dbReference type="Gene3D" id="2.70.150.10">
    <property type="entry name" value="Calcium-transporting ATPase, cytoplasmic transduction domain A"/>
    <property type="match status" value="1"/>
</dbReference>
<dbReference type="InterPro" id="IPR059000">
    <property type="entry name" value="ATPase_P-type_domA"/>
</dbReference>
<dbReference type="SFLD" id="SFLDF00027">
    <property type="entry name" value="p-type_atpase"/>
    <property type="match status" value="1"/>
</dbReference>
<evidence type="ECO:0000256" key="11">
    <source>
        <dbReference type="SAM" id="Phobius"/>
    </source>
</evidence>
<dbReference type="GO" id="GO:0005524">
    <property type="term" value="F:ATP binding"/>
    <property type="evidence" value="ECO:0007669"/>
    <property type="project" value="UniProtKB-KW"/>
</dbReference>
<evidence type="ECO:0000313" key="14">
    <source>
        <dbReference type="Proteomes" id="UP000039865"/>
    </source>
</evidence>